<dbReference type="OrthoDB" id="10261632at2759"/>
<protein>
    <submittedName>
        <fullName evidence="3">Unnamed protein product</fullName>
    </submittedName>
</protein>
<dbReference type="AlphaFoldDB" id="A0A9W6Z6I1"/>
<reference evidence="3" key="1">
    <citation type="submission" date="2023-04" db="EMBL/GenBank/DDBJ databases">
        <title>Ambrosiozyma monospora NBRC 1965.</title>
        <authorList>
            <person name="Ichikawa N."/>
            <person name="Sato H."/>
            <person name="Tonouchi N."/>
        </authorList>
    </citation>
    <scope>NUCLEOTIDE SEQUENCE</scope>
    <source>
        <strain evidence="3">NBRC 1965</strain>
    </source>
</reference>
<dbReference type="Proteomes" id="UP001165063">
    <property type="component" value="Unassembled WGS sequence"/>
</dbReference>
<evidence type="ECO:0000313" key="3">
    <source>
        <dbReference type="EMBL" id="GMG56226.1"/>
    </source>
</evidence>
<feature type="region of interest" description="Disordered" evidence="1">
    <location>
        <begin position="17"/>
        <end position="43"/>
    </location>
</feature>
<gene>
    <name evidence="3" type="ORF">Amon01_000829300</name>
</gene>
<dbReference type="GO" id="GO:0042147">
    <property type="term" value="P:retrograde transport, endosome to Golgi"/>
    <property type="evidence" value="ECO:0007669"/>
    <property type="project" value="InterPro"/>
</dbReference>
<dbReference type="EMBL" id="BSXU01007093">
    <property type="protein sequence ID" value="GMG56226.1"/>
    <property type="molecule type" value="Genomic_DNA"/>
</dbReference>
<accession>A0A9W6Z6I1</accession>
<organism evidence="3 4">
    <name type="scientific">Ambrosiozyma monospora</name>
    <name type="common">Yeast</name>
    <name type="synonym">Endomycopsis monosporus</name>
    <dbReference type="NCBI Taxonomy" id="43982"/>
    <lineage>
        <taxon>Eukaryota</taxon>
        <taxon>Fungi</taxon>
        <taxon>Dikarya</taxon>
        <taxon>Ascomycota</taxon>
        <taxon>Saccharomycotina</taxon>
        <taxon>Pichiomycetes</taxon>
        <taxon>Pichiales</taxon>
        <taxon>Pichiaceae</taxon>
        <taxon>Ambrosiozyma</taxon>
    </lineage>
</organism>
<feature type="domain" description="Vps53 N-terminal" evidence="2">
    <location>
        <begin position="146"/>
        <end position="245"/>
    </location>
</feature>
<keyword evidence="4" id="KW-1185">Reference proteome</keyword>
<comment type="caution">
    <text evidence="3">The sequence shown here is derived from an EMBL/GenBank/DDBJ whole genome shotgun (WGS) entry which is preliminary data.</text>
</comment>
<dbReference type="Pfam" id="PF04100">
    <property type="entry name" value="Vps53_N"/>
    <property type="match status" value="1"/>
</dbReference>
<dbReference type="InterPro" id="IPR007234">
    <property type="entry name" value="Vps53_N"/>
</dbReference>
<dbReference type="GO" id="GO:0005829">
    <property type="term" value="C:cytosol"/>
    <property type="evidence" value="ECO:0007669"/>
    <property type="project" value="GOC"/>
</dbReference>
<dbReference type="PANTHER" id="PTHR12820:SF0">
    <property type="entry name" value="VACUOLAR PROTEIN SORTING-ASSOCIATED PROTEIN 53 HOMOLOG"/>
    <property type="match status" value="1"/>
</dbReference>
<sequence>MTSNNLSFKDQLIRSSSLPSKPLTSHRNSSTTSLTNGNGNFNNDIESENYDPLIDIFQMFGHPNNLSDLDDALSYTNVYKLQLESEIKEKNSNYLNNQQFISSLSHDVDTSLGTIEEGKENGNRKVQKIQPKPKEKQQPNLPADPLVRVDTELTQLIDQFNVTETLAKSTGRTINDMTSNIKKLDNCKKNLTLSMTILKRLQMLIISYDSLTELTMDEIEIKNYKKIKEMLSVVLELMMHFQTYKTDI</sequence>
<evidence type="ECO:0000313" key="4">
    <source>
        <dbReference type="Proteomes" id="UP001165063"/>
    </source>
</evidence>
<dbReference type="PANTHER" id="PTHR12820">
    <property type="entry name" value="VACUOLAR SORTING PROTEIN 53"/>
    <property type="match status" value="1"/>
</dbReference>
<name>A0A9W6Z6I1_AMBMO</name>
<evidence type="ECO:0000259" key="2">
    <source>
        <dbReference type="Pfam" id="PF04100"/>
    </source>
</evidence>
<feature type="region of interest" description="Disordered" evidence="1">
    <location>
        <begin position="114"/>
        <end position="142"/>
    </location>
</feature>
<dbReference type="GO" id="GO:0000938">
    <property type="term" value="C:GARP complex"/>
    <property type="evidence" value="ECO:0007669"/>
    <property type="project" value="InterPro"/>
</dbReference>
<proteinExistence type="predicted"/>
<evidence type="ECO:0000256" key="1">
    <source>
        <dbReference type="SAM" id="MobiDB-lite"/>
    </source>
</evidence>
<dbReference type="InterPro" id="IPR039766">
    <property type="entry name" value="Vps53"/>
</dbReference>